<gene>
    <name evidence="3" type="primary">afr_6</name>
    <name evidence="3" type="ORF">Pla8534_38000</name>
</gene>
<dbReference type="Pfam" id="PF22725">
    <property type="entry name" value="GFO_IDH_MocA_C3"/>
    <property type="match status" value="1"/>
</dbReference>
<feature type="domain" description="GFO/IDH/MocA-like oxidoreductase" evidence="2">
    <location>
        <begin position="130"/>
        <end position="253"/>
    </location>
</feature>
<dbReference type="PANTHER" id="PTHR43249">
    <property type="entry name" value="UDP-N-ACETYL-2-AMINO-2-DEOXY-D-GLUCURONATE OXIDASE"/>
    <property type="match status" value="1"/>
</dbReference>
<dbReference type="GO" id="GO:0000166">
    <property type="term" value="F:nucleotide binding"/>
    <property type="evidence" value="ECO:0007669"/>
    <property type="project" value="InterPro"/>
</dbReference>
<dbReference type="Proteomes" id="UP000317648">
    <property type="component" value="Chromosome"/>
</dbReference>
<reference evidence="3 4" key="1">
    <citation type="submission" date="2019-02" db="EMBL/GenBank/DDBJ databases">
        <title>Deep-cultivation of Planctomycetes and their phenomic and genomic characterization uncovers novel biology.</title>
        <authorList>
            <person name="Wiegand S."/>
            <person name="Jogler M."/>
            <person name="Boedeker C."/>
            <person name="Pinto D."/>
            <person name="Vollmers J."/>
            <person name="Rivas-Marin E."/>
            <person name="Kohn T."/>
            <person name="Peeters S.H."/>
            <person name="Heuer A."/>
            <person name="Rast P."/>
            <person name="Oberbeckmann S."/>
            <person name="Bunk B."/>
            <person name="Jeske O."/>
            <person name="Meyerdierks A."/>
            <person name="Storesund J.E."/>
            <person name="Kallscheuer N."/>
            <person name="Luecker S."/>
            <person name="Lage O.M."/>
            <person name="Pohl T."/>
            <person name="Merkel B.J."/>
            <person name="Hornburger P."/>
            <person name="Mueller R.-W."/>
            <person name="Bruemmer F."/>
            <person name="Labrenz M."/>
            <person name="Spormann A.M."/>
            <person name="Op den Camp H."/>
            <person name="Overmann J."/>
            <person name="Amann R."/>
            <person name="Jetten M.S.M."/>
            <person name="Mascher T."/>
            <person name="Medema M.H."/>
            <person name="Devos D.P."/>
            <person name="Kaster A.-K."/>
            <person name="Ovreas L."/>
            <person name="Rohde M."/>
            <person name="Galperin M.Y."/>
            <person name="Jogler C."/>
        </authorList>
    </citation>
    <scope>NUCLEOTIDE SEQUENCE [LARGE SCALE GENOMIC DNA]</scope>
    <source>
        <strain evidence="3 4">Pla85_3_4</strain>
    </source>
</reference>
<proteinExistence type="predicted"/>
<dbReference type="Gene3D" id="3.30.360.10">
    <property type="entry name" value="Dihydrodipicolinate Reductase, domain 2"/>
    <property type="match status" value="1"/>
</dbReference>
<dbReference type="KEGG" id="lcre:Pla8534_38000"/>
<dbReference type="AlphaFoldDB" id="A0A518DVW6"/>
<dbReference type="PANTHER" id="PTHR43249:SF1">
    <property type="entry name" value="D-GLUCOSIDE 3-DEHYDROGENASE"/>
    <property type="match status" value="1"/>
</dbReference>
<organism evidence="3 4">
    <name type="scientific">Lignipirellula cremea</name>
    <dbReference type="NCBI Taxonomy" id="2528010"/>
    <lineage>
        <taxon>Bacteria</taxon>
        <taxon>Pseudomonadati</taxon>
        <taxon>Planctomycetota</taxon>
        <taxon>Planctomycetia</taxon>
        <taxon>Pirellulales</taxon>
        <taxon>Pirellulaceae</taxon>
        <taxon>Lignipirellula</taxon>
    </lineage>
</organism>
<dbReference type="GO" id="GO:0033712">
    <property type="term" value="F:1,5-anhydro-D-fructose reductase (1,5-anhydro-D-mannitol-forming) activity"/>
    <property type="evidence" value="ECO:0007669"/>
    <property type="project" value="UniProtKB-EC"/>
</dbReference>
<dbReference type="Pfam" id="PF01408">
    <property type="entry name" value="GFO_IDH_MocA"/>
    <property type="match status" value="1"/>
</dbReference>
<dbReference type="EC" id="1.1.1.292" evidence="3"/>
<name>A0A518DVW6_9BACT</name>
<dbReference type="Gene3D" id="3.40.50.720">
    <property type="entry name" value="NAD(P)-binding Rossmann-like Domain"/>
    <property type="match status" value="1"/>
</dbReference>
<protein>
    <submittedName>
        <fullName evidence="3">1,5-anhydro-D-fructose reductase</fullName>
        <ecNumber evidence="3">1.1.1.292</ecNumber>
    </submittedName>
</protein>
<evidence type="ECO:0000259" key="2">
    <source>
        <dbReference type="Pfam" id="PF22725"/>
    </source>
</evidence>
<evidence type="ECO:0000313" key="3">
    <source>
        <dbReference type="EMBL" id="QDU95981.1"/>
    </source>
</evidence>
<dbReference type="InterPro" id="IPR000683">
    <property type="entry name" value="Gfo/Idh/MocA-like_OxRdtase_N"/>
</dbReference>
<dbReference type="RefSeq" id="WP_145054658.1">
    <property type="nucleotide sequence ID" value="NZ_CP036433.1"/>
</dbReference>
<keyword evidence="3" id="KW-0560">Oxidoreductase</keyword>
<dbReference type="EMBL" id="CP036433">
    <property type="protein sequence ID" value="QDU95981.1"/>
    <property type="molecule type" value="Genomic_DNA"/>
</dbReference>
<dbReference type="InterPro" id="IPR036291">
    <property type="entry name" value="NAD(P)-bd_dom_sf"/>
</dbReference>
<evidence type="ECO:0000259" key="1">
    <source>
        <dbReference type="Pfam" id="PF01408"/>
    </source>
</evidence>
<sequence length="360" mass="38371">MAIGFGIIGCGMIASFHAKAVGDLPDARVAACYNRTPEKADRFAEAQGCKAYYDLDEMLADPDVHVVTICTPSGAHLEPALAAAKAGKHVIVEKPLEVTLDRCDAIIEACEKAGVVLSTIFPSRFHESSQLLKQAVDGGRFGRLTLGDALVKWYRSQEYYDQGAWRGTWALDGGGALMNQAIHSVDLLTWLMGPVSEIVAATDTLAHERIEVEDVAVAAVRFANGALGVIEATTAAYPGALKKVEIHGSRGSASLEEEDIKTWDFAEATDDDKALLERMTGKTHTGGGAADPAAIGHHGHTMHFADVLKAIETGGKPLIDGHEGRRSVEIILAIYKAAETGQAVKLPLESDPVLKARPLQ</sequence>
<evidence type="ECO:0000313" key="4">
    <source>
        <dbReference type="Proteomes" id="UP000317648"/>
    </source>
</evidence>
<accession>A0A518DVW6</accession>
<feature type="domain" description="Gfo/Idh/MocA-like oxidoreductase N-terminal" evidence="1">
    <location>
        <begin position="4"/>
        <end position="119"/>
    </location>
</feature>
<keyword evidence="4" id="KW-1185">Reference proteome</keyword>
<dbReference type="SUPFAM" id="SSF55347">
    <property type="entry name" value="Glyceraldehyde-3-phosphate dehydrogenase-like, C-terminal domain"/>
    <property type="match status" value="1"/>
</dbReference>
<dbReference type="InterPro" id="IPR055170">
    <property type="entry name" value="GFO_IDH_MocA-like_dom"/>
</dbReference>
<dbReference type="InterPro" id="IPR052515">
    <property type="entry name" value="Gfo/Idh/MocA_Oxidoreductase"/>
</dbReference>
<dbReference type="SUPFAM" id="SSF51735">
    <property type="entry name" value="NAD(P)-binding Rossmann-fold domains"/>
    <property type="match status" value="1"/>
</dbReference>
<dbReference type="OrthoDB" id="9815825at2"/>